<evidence type="ECO:0000313" key="3">
    <source>
        <dbReference type="Proteomes" id="UP000054995"/>
    </source>
</evidence>
<feature type="region of interest" description="Disordered" evidence="1">
    <location>
        <begin position="1"/>
        <end position="28"/>
    </location>
</feature>
<reference evidence="2 3" key="1">
    <citation type="submission" date="2015-01" db="EMBL/GenBank/DDBJ databases">
        <title>Evolution of Trichinella species and genotypes.</title>
        <authorList>
            <person name="Korhonen P.K."/>
            <person name="Edoardo P."/>
            <person name="Giuseppe L.R."/>
            <person name="Gasser R.B."/>
        </authorList>
    </citation>
    <scope>NUCLEOTIDE SEQUENCE [LARGE SCALE GENOMIC DNA]</scope>
    <source>
        <strain evidence="2">ISS470</strain>
    </source>
</reference>
<accession>A0A0V1FKT0</accession>
<dbReference type="Proteomes" id="UP000054995">
    <property type="component" value="Unassembled WGS sequence"/>
</dbReference>
<gene>
    <name evidence="2" type="ORF">T4D_14620</name>
</gene>
<dbReference type="OrthoDB" id="5926839at2759"/>
<organism evidence="2 3">
    <name type="scientific">Trichinella pseudospiralis</name>
    <name type="common">Parasitic roundworm</name>
    <dbReference type="NCBI Taxonomy" id="6337"/>
    <lineage>
        <taxon>Eukaryota</taxon>
        <taxon>Metazoa</taxon>
        <taxon>Ecdysozoa</taxon>
        <taxon>Nematoda</taxon>
        <taxon>Enoplea</taxon>
        <taxon>Dorylaimia</taxon>
        <taxon>Trichinellida</taxon>
        <taxon>Trichinellidae</taxon>
        <taxon>Trichinella</taxon>
    </lineage>
</organism>
<comment type="caution">
    <text evidence="2">The sequence shown here is derived from an EMBL/GenBank/DDBJ whole genome shotgun (WGS) entry which is preliminary data.</text>
</comment>
<feature type="compositionally biased region" description="Polar residues" evidence="1">
    <location>
        <begin position="16"/>
        <end position="28"/>
    </location>
</feature>
<evidence type="ECO:0000313" key="2">
    <source>
        <dbReference type="EMBL" id="KRY86401.1"/>
    </source>
</evidence>
<name>A0A0V1FKT0_TRIPS</name>
<dbReference type="AlphaFoldDB" id="A0A0V1FKT0"/>
<dbReference type="EMBL" id="JYDT01000072">
    <property type="protein sequence ID" value="KRY86401.1"/>
    <property type="molecule type" value="Genomic_DNA"/>
</dbReference>
<sequence>MKKRKPMSVEPKQRPTENTPGSDNANVTGPAGQNTYFRLVLTPTSIAHCCGYIWLNETTEEAPRSAVTNTTTVPITETSEIVGWALERLAVWNVMLAKEKNSSFLKSLKSCSALLLFASILREIVEEGPRDMEQPHRPARTLPDPLHRAATCEVAVNFYGKA</sequence>
<keyword evidence="3" id="KW-1185">Reference proteome</keyword>
<protein>
    <submittedName>
        <fullName evidence="2">Uncharacterized protein</fullName>
    </submittedName>
</protein>
<proteinExistence type="predicted"/>
<evidence type="ECO:0000256" key="1">
    <source>
        <dbReference type="SAM" id="MobiDB-lite"/>
    </source>
</evidence>